<evidence type="ECO:0000313" key="1">
    <source>
        <dbReference type="EMBL" id="MFD2873886.1"/>
    </source>
</evidence>
<gene>
    <name evidence="1" type="ORF">ACFS5N_15500</name>
</gene>
<keyword evidence="1" id="KW-0489">Methyltransferase</keyword>
<dbReference type="SUPFAM" id="SSF53335">
    <property type="entry name" value="S-adenosyl-L-methionine-dependent methyltransferases"/>
    <property type="match status" value="1"/>
</dbReference>
<protein>
    <submittedName>
        <fullName evidence="1">Class I SAM-dependent methyltransferase</fullName>
    </submittedName>
</protein>
<dbReference type="CDD" id="cd02440">
    <property type="entry name" value="AdoMet_MTases"/>
    <property type="match status" value="1"/>
</dbReference>
<dbReference type="GO" id="GO:0032259">
    <property type="term" value="P:methylation"/>
    <property type="evidence" value="ECO:0007669"/>
    <property type="project" value="UniProtKB-KW"/>
</dbReference>
<comment type="caution">
    <text evidence="1">The sequence shown here is derived from an EMBL/GenBank/DDBJ whole genome shotgun (WGS) entry which is preliminary data.</text>
</comment>
<dbReference type="PANTHER" id="PTHR43861">
    <property type="entry name" value="TRANS-ACONITATE 2-METHYLTRANSFERASE-RELATED"/>
    <property type="match status" value="1"/>
</dbReference>
<name>A0ABW5YGF8_9SPHI</name>
<dbReference type="Pfam" id="PF13489">
    <property type="entry name" value="Methyltransf_23"/>
    <property type="match status" value="1"/>
</dbReference>
<dbReference type="InterPro" id="IPR029063">
    <property type="entry name" value="SAM-dependent_MTases_sf"/>
</dbReference>
<dbReference type="Gene3D" id="3.40.50.150">
    <property type="entry name" value="Vaccinia Virus protein VP39"/>
    <property type="match status" value="1"/>
</dbReference>
<dbReference type="EMBL" id="JBHUPD010000003">
    <property type="protein sequence ID" value="MFD2873886.1"/>
    <property type="molecule type" value="Genomic_DNA"/>
</dbReference>
<dbReference type="RefSeq" id="WP_377187490.1">
    <property type="nucleotide sequence ID" value="NZ_JBHUPD010000003.1"/>
</dbReference>
<sequence length="221" mass="25327">MYIKADRQQIVGFFYGYLFMQQGERKDVYKVYDKIAQWFHANRPQTLMEKGYLDKLISRLPQNASALDLGCGTGEPMLRYLLQQGVNVVGVDASTAILKIAQANFPYTQFILQDMRQLDLGRKFDAIIAWHSFFHLPADDQPAMFPLFAKHLNKNGILMFTSGTQYGEAWGMNGGENLFHGSLEKENYRQLLEKHNFQILGHTIEDPECGGATVWMAQYWG</sequence>
<accession>A0ABW5YGF8</accession>
<proteinExistence type="predicted"/>
<dbReference type="Proteomes" id="UP001597557">
    <property type="component" value="Unassembled WGS sequence"/>
</dbReference>
<keyword evidence="1" id="KW-0808">Transferase</keyword>
<reference evidence="2" key="1">
    <citation type="journal article" date="2019" name="Int. J. Syst. Evol. Microbiol.">
        <title>The Global Catalogue of Microorganisms (GCM) 10K type strain sequencing project: providing services to taxonomists for standard genome sequencing and annotation.</title>
        <authorList>
            <consortium name="The Broad Institute Genomics Platform"/>
            <consortium name="The Broad Institute Genome Sequencing Center for Infectious Disease"/>
            <person name="Wu L."/>
            <person name="Ma J."/>
        </authorList>
    </citation>
    <scope>NUCLEOTIDE SEQUENCE [LARGE SCALE GENOMIC DNA]</scope>
    <source>
        <strain evidence="2">KCTC 22437</strain>
    </source>
</reference>
<dbReference type="GO" id="GO:0008168">
    <property type="term" value="F:methyltransferase activity"/>
    <property type="evidence" value="ECO:0007669"/>
    <property type="project" value="UniProtKB-KW"/>
</dbReference>
<organism evidence="1 2">
    <name type="scientific">Mucilaginibacter ximonensis</name>
    <dbReference type="NCBI Taxonomy" id="538021"/>
    <lineage>
        <taxon>Bacteria</taxon>
        <taxon>Pseudomonadati</taxon>
        <taxon>Bacteroidota</taxon>
        <taxon>Sphingobacteriia</taxon>
        <taxon>Sphingobacteriales</taxon>
        <taxon>Sphingobacteriaceae</taxon>
        <taxon>Mucilaginibacter</taxon>
    </lineage>
</organism>
<keyword evidence="2" id="KW-1185">Reference proteome</keyword>
<evidence type="ECO:0000313" key="2">
    <source>
        <dbReference type="Proteomes" id="UP001597557"/>
    </source>
</evidence>